<dbReference type="InterPro" id="IPR006311">
    <property type="entry name" value="TAT_signal"/>
</dbReference>
<dbReference type="InterPro" id="IPR038404">
    <property type="entry name" value="TRAP_DctP_sf"/>
</dbReference>
<reference evidence="4 5" key="1">
    <citation type="submission" date="2018-08" db="EMBL/GenBank/DDBJ databases">
        <title>Genomic Encyclopedia of Archaeal and Bacterial Type Strains, Phase II (KMG-II): from individual species to whole genera.</title>
        <authorList>
            <person name="Goeker M."/>
        </authorList>
    </citation>
    <scope>NUCLEOTIDE SEQUENCE [LARGE SCALE GENOMIC DNA]</scope>
    <source>
        <strain evidence="4 5">DSM 5002</strain>
    </source>
</reference>
<dbReference type="PANTHER" id="PTHR33376">
    <property type="match status" value="1"/>
</dbReference>
<comment type="similarity">
    <text evidence="1">Belongs to the bacterial solute-binding protein 7 family.</text>
</comment>
<gene>
    <name evidence="4" type="ORF">BXY53_2638</name>
</gene>
<dbReference type="CDD" id="cd13603">
    <property type="entry name" value="PBP2_TRAP_Siap_TeaA_like"/>
    <property type="match status" value="1"/>
</dbReference>
<dbReference type="PANTHER" id="PTHR33376:SF7">
    <property type="entry name" value="C4-DICARBOXYLATE-BINDING PROTEIN DCTB"/>
    <property type="match status" value="1"/>
</dbReference>
<organism evidence="4 5">
    <name type="scientific">Dichotomicrobium thermohalophilum</name>
    <dbReference type="NCBI Taxonomy" id="933063"/>
    <lineage>
        <taxon>Bacteria</taxon>
        <taxon>Pseudomonadati</taxon>
        <taxon>Pseudomonadota</taxon>
        <taxon>Alphaproteobacteria</taxon>
        <taxon>Hyphomicrobiales</taxon>
        <taxon>Hyphomicrobiaceae</taxon>
        <taxon>Dichotomicrobium</taxon>
    </lineage>
</organism>
<dbReference type="AlphaFoldDB" id="A0A397PCM5"/>
<dbReference type="RefSeq" id="WP_119062433.1">
    <property type="nucleotide sequence ID" value="NZ_QXDF01000004.1"/>
</dbReference>
<dbReference type="NCBIfam" id="NF037995">
    <property type="entry name" value="TRAP_S1"/>
    <property type="match status" value="1"/>
</dbReference>
<dbReference type="OrthoDB" id="9776801at2"/>
<evidence type="ECO:0000256" key="3">
    <source>
        <dbReference type="ARBA" id="ARBA00022729"/>
    </source>
</evidence>
<protein>
    <submittedName>
        <fullName evidence="4">TRAP-type C4-dicarboxylate transport system substrate-binding protein</fullName>
    </submittedName>
</protein>
<keyword evidence="2" id="KW-0813">Transport</keyword>
<dbReference type="PROSITE" id="PS51318">
    <property type="entry name" value="TAT"/>
    <property type="match status" value="1"/>
</dbReference>
<comment type="caution">
    <text evidence="4">The sequence shown here is derived from an EMBL/GenBank/DDBJ whole genome shotgun (WGS) entry which is preliminary data.</text>
</comment>
<dbReference type="GO" id="GO:0055085">
    <property type="term" value="P:transmembrane transport"/>
    <property type="evidence" value="ECO:0007669"/>
    <property type="project" value="InterPro"/>
</dbReference>
<dbReference type="Proteomes" id="UP000266273">
    <property type="component" value="Unassembled WGS sequence"/>
</dbReference>
<dbReference type="Pfam" id="PF03480">
    <property type="entry name" value="DctP"/>
    <property type="match status" value="1"/>
</dbReference>
<dbReference type="InterPro" id="IPR018389">
    <property type="entry name" value="DctP_fam"/>
</dbReference>
<keyword evidence="5" id="KW-1185">Reference proteome</keyword>
<evidence type="ECO:0000313" key="4">
    <source>
        <dbReference type="EMBL" id="RIA47256.1"/>
    </source>
</evidence>
<dbReference type="EMBL" id="QXDF01000004">
    <property type="protein sequence ID" value="RIA47256.1"/>
    <property type="molecule type" value="Genomic_DNA"/>
</dbReference>
<evidence type="ECO:0000313" key="5">
    <source>
        <dbReference type="Proteomes" id="UP000266273"/>
    </source>
</evidence>
<proteinExistence type="inferred from homology"/>
<evidence type="ECO:0000256" key="2">
    <source>
        <dbReference type="ARBA" id="ARBA00022448"/>
    </source>
</evidence>
<accession>A0A397PCM5</accession>
<evidence type="ECO:0000256" key="1">
    <source>
        <dbReference type="ARBA" id="ARBA00009023"/>
    </source>
</evidence>
<dbReference type="Gene3D" id="3.40.190.170">
    <property type="entry name" value="Bacterial extracellular solute-binding protein, family 7"/>
    <property type="match status" value="1"/>
</dbReference>
<name>A0A397PCM5_9HYPH</name>
<keyword evidence="3" id="KW-0732">Signal</keyword>
<sequence>MTDYEFEHENEEARELANEERRNFLKLAGAGSVTAAAVAAGAGTLWSSEAAAQTAQEEAEREAAAEHTMTIATAYAIGSTRSYPVMQLDLKENIQNTTNGRIYVKLAPGGQLGVGSAIVQKVQAGTVQAGQHSLSNFAPYAPAVDLINLPYLCGANQRFVNLVTSDIWKAEVDRRVEERGFKPLLYFCIDPRVVAVRKGAGDPIITPDDMPGVKFRVPGSKMLQQYYRMVGANPTPVAWGETPSAIKQGVADALDPAVGALFAFGFRDILSHVTFTQAVPDSQVYSCNLEWYSSLAPELQDAIDWASEMTFHQNLAKVPSARAYAMAEMRKSGVQFHSLNEDQLNQWKEAGGYQRSEWDDFKVELAGSMDTFNKLLEAAGTRGKYYVHDA</sequence>